<gene>
    <name evidence="1" type="ORF">BDN72DRAFT_851050</name>
</gene>
<protein>
    <submittedName>
        <fullName evidence="1">Uncharacterized protein</fullName>
    </submittedName>
</protein>
<reference evidence="1 2" key="1">
    <citation type="journal article" date="2019" name="Nat. Ecol. Evol.">
        <title>Megaphylogeny resolves global patterns of mushroom evolution.</title>
        <authorList>
            <person name="Varga T."/>
            <person name="Krizsan K."/>
            <person name="Foldi C."/>
            <person name="Dima B."/>
            <person name="Sanchez-Garcia M."/>
            <person name="Sanchez-Ramirez S."/>
            <person name="Szollosi G.J."/>
            <person name="Szarkandi J.G."/>
            <person name="Papp V."/>
            <person name="Albert L."/>
            <person name="Andreopoulos W."/>
            <person name="Angelini C."/>
            <person name="Antonin V."/>
            <person name="Barry K.W."/>
            <person name="Bougher N.L."/>
            <person name="Buchanan P."/>
            <person name="Buyck B."/>
            <person name="Bense V."/>
            <person name="Catcheside P."/>
            <person name="Chovatia M."/>
            <person name="Cooper J."/>
            <person name="Damon W."/>
            <person name="Desjardin D."/>
            <person name="Finy P."/>
            <person name="Geml J."/>
            <person name="Haridas S."/>
            <person name="Hughes K."/>
            <person name="Justo A."/>
            <person name="Karasinski D."/>
            <person name="Kautmanova I."/>
            <person name="Kiss B."/>
            <person name="Kocsube S."/>
            <person name="Kotiranta H."/>
            <person name="LaButti K.M."/>
            <person name="Lechner B.E."/>
            <person name="Liimatainen K."/>
            <person name="Lipzen A."/>
            <person name="Lukacs Z."/>
            <person name="Mihaltcheva S."/>
            <person name="Morgado L.N."/>
            <person name="Niskanen T."/>
            <person name="Noordeloos M.E."/>
            <person name="Ohm R.A."/>
            <person name="Ortiz-Santana B."/>
            <person name="Ovrebo C."/>
            <person name="Racz N."/>
            <person name="Riley R."/>
            <person name="Savchenko A."/>
            <person name="Shiryaev A."/>
            <person name="Soop K."/>
            <person name="Spirin V."/>
            <person name="Szebenyi C."/>
            <person name="Tomsovsky M."/>
            <person name="Tulloss R.E."/>
            <person name="Uehling J."/>
            <person name="Grigoriev I.V."/>
            <person name="Vagvolgyi C."/>
            <person name="Papp T."/>
            <person name="Martin F.M."/>
            <person name="Miettinen O."/>
            <person name="Hibbett D.S."/>
            <person name="Nagy L.G."/>
        </authorList>
    </citation>
    <scope>NUCLEOTIDE SEQUENCE [LARGE SCALE GENOMIC DNA]</scope>
    <source>
        <strain evidence="1 2">NL-1719</strain>
    </source>
</reference>
<sequence length="96" mass="10020">MAAVMGVLKLATALVGVPGGRTHPAFEVTPQPAIVTDMLSGRKIARLSIATVGVPIVDIDNERDNAEGYRPVSGLTCLGHSTVDSSQRVAPGQLLW</sequence>
<dbReference type="EMBL" id="ML208898">
    <property type="protein sequence ID" value="TFK59771.1"/>
    <property type="molecule type" value="Genomic_DNA"/>
</dbReference>
<keyword evidence="2" id="KW-1185">Reference proteome</keyword>
<feature type="non-terminal residue" evidence="1">
    <location>
        <position position="96"/>
    </location>
</feature>
<proteinExistence type="predicted"/>
<evidence type="ECO:0000313" key="2">
    <source>
        <dbReference type="Proteomes" id="UP000308600"/>
    </source>
</evidence>
<name>A0ACD3A2K4_9AGAR</name>
<accession>A0ACD3A2K4</accession>
<organism evidence="1 2">
    <name type="scientific">Pluteus cervinus</name>
    <dbReference type="NCBI Taxonomy" id="181527"/>
    <lineage>
        <taxon>Eukaryota</taxon>
        <taxon>Fungi</taxon>
        <taxon>Dikarya</taxon>
        <taxon>Basidiomycota</taxon>
        <taxon>Agaricomycotina</taxon>
        <taxon>Agaricomycetes</taxon>
        <taxon>Agaricomycetidae</taxon>
        <taxon>Agaricales</taxon>
        <taxon>Pluteineae</taxon>
        <taxon>Pluteaceae</taxon>
        <taxon>Pluteus</taxon>
    </lineage>
</organism>
<evidence type="ECO:0000313" key="1">
    <source>
        <dbReference type="EMBL" id="TFK59771.1"/>
    </source>
</evidence>
<dbReference type="Proteomes" id="UP000308600">
    <property type="component" value="Unassembled WGS sequence"/>
</dbReference>